<organism evidence="9 10">
    <name type="scientific">Butyrivibrio fibrisolvens</name>
    <dbReference type="NCBI Taxonomy" id="831"/>
    <lineage>
        <taxon>Bacteria</taxon>
        <taxon>Bacillati</taxon>
        <taxon>Bacillota</taxon>
        <taxon>Clostridia</taxon>
        <taxon>Lachnospirales</taxon>
        <taxon>Lachnospiraceae</taxon>
        <taxon>Butyrivibrio</taxon>
    </lineage>
</organism>
<dbReference type="eggNOG" id="COG1211">
    <property type="taxonomic scope" value="Bacteria"/>
</dbReference>
<dbReference type="InterPro" id="IPR029044">
    <property type="entry name" value="Nucleotide-diphossugar_trans"/>
</dbReference>
<dbReference type="AlphaFoldDB" id="A0A1H9TXL0"/>
<dbReference type="NCBIfam" id="TIGR00453">
    <property type="entry name" value="ispD"/>
    <property type="match status" value="1"/>
</dbReference>
<comment type="pathway">
    <text evidence="2">Isoprenoid biosynthesis; isopentenyl diphosphate biosynthesis via DXP pathway; isopentenyl diphosphate from 1-deoxy-D-xylulose 5-phosphate: step 2/6.</text>
</comment>
<dbReference type="PANTHER" id="PTHR43015">
    <property type="entry name" value="D-RIBITOL-5-PHOSPHATE CYTIDYLYLTRANSFERASE"/>
    <property type="match status" value="1"/>
</dbReference>
<evidence type="ECO:0000256" key="3">
    <source>
        <dbReference type="ARBA" id="ARBA00009789"/>
    </source>
</evidence>
<comment type="catalytic activity">
    <reaction evidence="1">
        <text>2-C-methyl-D-erythritol 4-phosphate + CTP + H(+) = 4-CDP-2-C-methyl-D-erythritol + diphosphate</text>
        <dbReference type="Rhea" id="RHEA:13429"/>
        <dbReference type="ChEBI" id="CHEBI:15378"/>
        <dbReference type="ChEBI" id="CHEBI:33019"/>
        <dbReference type="ChEBI" id="CHEBI:37563"/>
        <dbReference type="ChEBI" id="CHEBI:57823"/>
        <dbReference type="ChEBI" id="CHEBI:58262"/>
        <dbReference type="EC" id="2.7.7.60"/>
    </reaction>
</comment>
<evidence type="ECO:0000256" key="5">
    <source>
        <dbReference type="ARBA" id="ARBA00019056"/>
    </source>
</evidence>
<dbReference type="InterPro" id="IPR034683">
    <property type="entry name" value="IspD/TarI"/>
</dbReference>
<dbReference type="Gene3D" id="3.90.550.10">
    <property type="entry name" value="Spore Coat Polysaccharide Biosynthesis Protein SpsA, Chain A"/>
    <property type="match status" value="1"/>
</dbReference>
<dbReference type="GO" id="GO:0050518">
    <property type="term" value="F:2-C-methyl-D-erythritol 4-phosphate cytidylyltransferase activity"/>
    <property type="evidence" value="ECO:0007669"/>
    <property type="project" value="UniProtKB-EC"/>
</dbReference>
<dbReference type="GO" id="GO:0005829">
    <property type="term" value="C:cytosol"/>
    <property type="evidence" value="ECO:0007669"/>
    <property type="project" value="TreeGrafter"/>
</dbReference>
<evidence type="ECO:0000256" key="8">
    <source>
        <dbReference type="ARBA" id="ARBA00023229"/>
    </source>
</evidence>
<dbReference type="Pfam" id="PF01128">
    <property type="entry name" value="IspD"/>
    <property type="match status" value="1"/>
</dbReference>
<keyword evidence="8" id="KW-0414">Isoprene biosynthesis</keyword>
<keyword evidence="7 9" id="KW-0548">Nucleotidyltransferase</keyword>
<gene>
    <name evidence="9" type="ORF">SAMN04487884_11672</name>
</gene>
<dbReference type="InterPro" id="IPR001228">
    <property type="entry name" value="IspD"/>
</dbReference>
<evidence type="ECO:0000256" key="2">
    <source>
        <dbReference type="ARBA" id="ARBA00004787"/>
    </source>
</evidence>
<dbReference type="Proteomes" id="UP000182584">
    <property type="component" value="Unassembled WGS sequence"/>
</dbReference>
<evidence type="ECO:0000256" key="4">
    <source>
        <dbReference type="ARBA" id="ARBA00012526"/>
    </source>
</evidence>
<dbReference type="InterPro" id="IPR018294">
    <property type="entry name" value="ISPD_synthase_CS"/>
</dbReference>
<comment type="similarity">
    <text evidence="3">Belongs to the IspD/TarI cytidylyltransferase family. IspD subfamily.</text>
</comment>
<evidence type="ECO:0000313" key="10">
    <source>
        <dbReference type="Proteomes" id="UP000182584"/>
    </source>
</evidence>
<dbReference type="OrthoDB" id="9806837at2"/>
<name>A0A1H9TXL0_BUTFI</name>
<sequence>MNAALIFAGGTGKRMNSKAVPKQFLILYGKPLIIYTLEKFENHPDIDGIVIACLEEWIPKMKKYCEQFNITKVRAIVPGGASGQESIYHGLKSISSMYSDDDVVLIHDGVRPLVDPNTITKAIECANTKGNAITVTPAIETIFLDNEADGEVGRIIDRKQCLMARAPQCFHIKDIMACHTKAIEEQKDDFIDSASMMKYYGHKLFTVEGRPENIKITTPVDFYMFRAIIDARENQQIFGL</sequence>
<evidence type="ECO:0000256" key="1">
    <source>
        <dbReference type="ARBA" id="ARBA00001282"/>
    </source>
</evidence>
<keyword evidence="6 9" id="KW-0808">Transferase</keyword>
<dbReference type="EC" id="2.7.7.60" evidence="4"/>
<dbReference type="PANTHER" id="PTHR43015:SF1">
    <property type="entry name" value="D-RIBITOL-5-PHOSPHATE CYTIDYLYLTRANSFERASE"/>
    <property type="match status" value="1"/>
</dbReference>
<dbReference type="UniPathway" id="UPA00056">
    <property type="reaction ID" value="UER00093"/>
</dbReference>
<protein>
    <recommendedName>
        <fullName evidence="5">2-C-methyl-D-erythritol 4-phosphate cytidylyltransferase</fullName>
        <ecNumber evidence="4">2.7.7.60</ecNumber>
    </recommendedName>
</protein>
<reference evidence="9 10" key="1">
    <citation type="submission" date="2016-10" db="EMBL/GenBank/DDBJ databases">
        <authorList>
            <person name="de Groot N.N."/>
        </authorList>
    </citation>
    <scope>NUCLEOTIDE SEQUENCE [LARGE SCALE GENOMIC DNA]</scope>
    <source>
        <strain evidence="9 10">AR40</strain>
    </source>
</reference>
<dbReference type="SUPFAM" id="SSF53448">
    <property type="entry name" value="Nucleotide-diphospho-sugar transferases"/>
    <property type="match status" value="1"/>
</dbReference>
<evidence type="ECO:0000256" key="7">
    <source>
        <dbReference type="ARBA" id="ARBA00022695"/>
    </source>
</evidence>
<dbReference type="EMBL" id="FOGJ01000016">
    <property type="protein sequence ID" value="SES01975.1"/>
    <property type="molecule type" value="Genomic_DNA"/>
</dbReference>
<dbReference type="PROSITE" id="PS01295">
    <property type="entry name" value="ISPD"/>
    <property type="match status" value="1"/>
</dbReference>
<evidence type="ECO:0000313" key="9">
    <source>
        <dbReference type="EMBL" id="SES01975.1"/>
    </source>
</evidence>
<dbReference type="CDD" id="cd02516">
    <property type="entry name" value="CDP-ME_synthetase"/>
    <property type="match status" value="1"/>
</dbReference>
<dbReference type="NCBIfam" id="NF001183">
    <property type="entry name" value="PRK00155.1-3"/>
    <property type="match status" value="1"/>
</dbReference>
<accession>A0A1H9TXL0</accession>
<proteinExistence type="inferred from homology"/>
<dbReference type="GO" id="GO:0019288">
    <property type="term" value="P:isopentenyl diphosphate biosynthetic process, methylerythritol 4-phosphate pathway"/>
    <property type="evidence" value="ECO:0007669"/>
    <property type="project" value="UniProtKB-UniPathway"/>
</dbReference>
<dbReference type="FunFam" id="3.90.550.10:FF:000003">
    <property type="entry name" value="2-C-methyl-D-erythritol 4-phosphate cytidylyltransferase"/>
    <property type="match status" value="1"/>
</dbReference>
<evidence type="ECO:0000256" key="6">
    <source>
        <dbReference type="ARBA" id="ARBA00022679"/>
    </source>
</evidence>
<dbReference type="RefSeq" id="WP_022754328.1">
    <property type="nucleotide sequence ID" value="NZ_CP065800.1"/>
</dbReference>